<dbReference type="Gene3D" id="2.30.31.20">
    <property type="entry name" value="Sporulation-specific cell division protein SsgB"/>
    <property type="match status" value="1"/>
</dbReference>
<sequence>MHITLDQPMGARLITRDQEVAVPVTLRCTSDDPLAVQFVFPGCATLDGERATWMFARTLLEEGLVAPSGVGAVHIWPCGPSHTIVELHAAEGVAMIRFDSAALHRFLLRSYTVTEPADEFLGPALDRGLAALLDGV</sequence>
<protein>
    <recommendedName>
        <fullName evidence="9">SsgD protein</fullName>
    </recommendedName>
</protein>
<organism evidence="7 8">
    <name type="scientific">Streptomyces aurantiogriseus</name>
    <dbReference type="NCBI Taxonomy" id="66870"/>
    <lineage>
        <taxon>Bacteria</taxon>
        <taxon>Bacillati</taxon>
        <taxon>Actinomycetota</taxon>
        <taxon>Actinomycetes</taxon>
        <taxon>Kitasatosporales</taxon>
        <taxon>Streptomycetaceae</taxon>
        <taxon>Streptomyces</taxon>
    </lineage>
</organism>
<keyword evidence="8" id="KW-1185">Reference proteome</keyword>
<evidence type="ECO:0000313" key="7">
    <source>
        <dbReference type="EMBL" id="GGQ92205.1"/>
    </source>
</evidence>
<evidence type="ECO:0008006" key="9">
    <source>
        <dbReference type="Google" id="ProtNLM"/>
    </source>
</evidence>
<keyword evidence="3" id="KW-0132">Cell division</keyword>
<dbReference type="InterPro" id="IPR038658">
    <property type="entry name" value="SsgB_sf"/>
</dbReference>
<evidence type="ECO:0000256" key="4">
    <source>
        <dbReference type="ARBA" id="ARBA00022969"/>
    </source>
</evidence>
<evidence type="ECO:0000256" key="1">
    <source>
        <dbReference type="ARBA" id="ARBA00004431"/>
    </source>
</evidence>
<dbReference type="AlphaFoldDB" id="A0A918F185"/>
<name>A0A918F185_9ACTN</name>
<gene>
    <name evidence="7" type="ORF">GCM10010251_03550</name>
</gene>
<reference evidence="7" key="1">
    <citation type="journal article" date="2014" name="Int. J. Syst. Evol. Microbiol.">
        <title>Complete genome sequence of Corynebacterium casei LMG S-19264T (=DSM 44701T), isolated from a smear-ripened cheese.</title>
        <authorList>
            <consortium name="US DOE Joint Genome Institute (JGI-PGF)"/>
            <person name="Walter F."/>
            <person name="Albersmeier A."/>
            <person name="Kalinowski J."/>
            <person name="Ruckert C."/>
        </authorList>
    </citation>
    <scope>NUCLEOTIDE SEQUENCE</scope>
    <source>
        <strain evidence="7">JCM 4346</strain>
    </source>
</reference>
<evidence type="ECO:0000313" key="8">
    <source>
        <dbReference type="Proteomes" id="UP000658320"/>
    </source>
</evidence>
<accession>A0A918F185</accession>
<keyword evidence="6" id="KW-0131">Cell cycle</keyword>
<dbReference type="Proteomes" id="UP000658320">
    <property type="component" value="Unassembled WGS sequence"/>
</dbReference>
<evidence type="ECO:0000256" key="2">
    <source>
        <dbReference type="ARBA" id="ARBA00009323"/>
    </source>
</evidence>
<proteinExistence type="inferred from homology"/>
<comment type="similarity">
    <text evidence="2">Belongs to the SsgA family.</text>
</comment>
<comment type="subcellular location">
    <subcellularLocation>
        <location evidence="1">Cell septum</location>
    </subcellularLocation>
</comment>
<evidence type="ECO:0000256" key="3">
    <source>
        <dbReference type="ARBA" id="ARBA00022618"/>
    </source>
</evidence>
<dbReference type="InterPro" id="IPR006776">
    <property type="entry name" value="SsgB"/>
</dbReference>
<evidence type="ECO:0000256" key="6">
    <source>
        <dbReference type="ARBA" id="ARBA00023306"/>
    </source>
</evidence>
<dbReference type="Pfam" id="PF04686">
    <property type="entry name" value="SsgA"/>
    <property type="match status" value="1"/>
</dbReference>
<reference evidence="7" key="2">
    <citation type="submission" date="2020-09" db="EMBL/GenBank/DDBJ databases">
        <authorList>
            <person name="Sun Q."/>
            <person name="Ohkuma M."/>
        </authorList>
    </citation>
    <scope>NUCLEOTIDE SEQUENCE</scope>
    <source>
        <strain evidence="7">JCM 4346</strain>
    </source>
</reference>
<comment type="caution">
    <text evidence="7">The sequence shown here is derived from an EMBL/GenBank/DDBJ whole genome shotgun (WGS) entry which is preliminary data.</text>
</comment>
<keyword evidence="5" id="KW-0717">Septation</keyword>
<dbReference type="GO" id="GO:0000917">
    <property type="term" value="P:division septum assembly"/>
    <property type="evidence" value="ECO:0007669"/>
    <property type="project" value="UniProtKB-KW"/>
</dbReference>
<evidence type="ECO:0000256" key="5">
    <source>
        <dbReference type="ARBA" id="ARBA00023210"/>
    </source>
</evidence>
<dbReference type="GO" id="GO:0030435">
    <property type="term" value="P:sporulation resulting in formation of a cellular spore"/>
    <property type="evidence" value="ECO:0007669"/>
    <property type="project" value="UniProtKB-KW"/>
</dbReference>
<keyword evidence="4" id="KW-0749">Sporulation</keyword>
<dbReference type="EMBL" id="BMSX01000001">
    <property type="protein sequence ID" value="GGQ92205.1"/>
    <property type="molecule type" value="Genomic_DNA"/>
</dbReference>
<dbReference type="GO" id="GO:0030428">
    <property type="term" value="C:cell septum"/>
    <property type="evidence" value="ECO:0007669"/>
    <property type="project" value="UniProtKB-SubCell"/>
</dbReference>